<dbReference type="Proteomes" id="UP000631576">
    <property type="component" value="Unassembled WGS sequence"/>
</dbReference>
<evidence type="ECO:0000313" key="3">
    <source>
        <dbReference type="Proteomes" id="UP000631576"/>
    </source>
</evidence>
<reference evidence="2 3" key="1">
    <citation type="submission" date="2020-08" db="EMBL/GenBank/DDBJ databases">
        <title>Genome public.</title>
        <authorList>
            <person name="Liu C."/>
            <person name="Sun Q."/>
        </authorList>
    </citation>
    <scope>NUCLEOTIDE SEQUENCE [LARGE SCALE GENOMIC DNA]</scope>
    <source>
        <strain evidence="2 3">NSJ-13</strain>
    </source>
</reference>
<dbReference type="SUPFAM" id="SSF82171">
    <property type="entry name" value="DPP6 N-terminal domain-like"/>
    <property type="match status" value="1"/>
</dbReference>
<accession>A0ABR7GBA7</accession>
<organism evidence="2 3">
    <name type="scientific">Ruminococcus hominis</name>
    <dbReference type="NCBI Taxonomy" id="2763065"/>
    <lineage>
        <taxon>Bacteria</taxon>
        <taxon>Bacillati</taxon>
        <taxon>Bacillota</taxon>
        <taxon>Clostridia</taxon>
        <taxon>Eubacteriales</taxon>
        <taxon>Oscillospiraceae</taxon>
        <taxon>Ruminococcus</taxon>
    </lineage>
</organism>
<comment type="caution">
    <text evidence="2">The sequence shown here is derived from an EMBL/GenBank/DDBJ whole genome shotgun (WGS) entry which is preliminary data.</text>
</comment>
<feature type="domain" description="Peptidase C39-like" evidence="1">
    <location>
        <begin position="721"/>
        <end position="793"/>
    </location>
</feature>
<sequence length="822" mass="92687">MKKRKKSRKWMKIGILILIFLTAVLVSSLVMNKGTDDQTISLGEPTLPMVSVIVDDNEVNALPGYTTEMNITAMRDTITPVAATRTLQLNLYSYGEQIRKISYEAYSLDGKDCYLKENVEEWNGGNSDTESSQVTLNLSRAVDDSIQEAVLKVTLTLEDKDVYYYTRIEQNFNRSARECLNFAKSIHEKTFDKQYAEELEAYLEPNEESDNTTLQTVNIHSNISHLQWGDLNPQVSTDVDWSIKECNTVYTSLLARYQVTCTGDSGEVETYNVKEFFRVRCNAGQMYLLDYSRTMNQIFNGNKQVIDKDGIMLGVTNSDVAYATNKKGTIVAFVQERDLWLYNKNTNELSQVFSFANMEGQDERSRNDQHAVRIIQMDNKGNITFAVYGYMNRGEYEGQVGVAVYYFDDNKNAVQEKAFIPSTKSFAIAEDELGKMVYFNEEQQMLYVLAGGTFYQVSMEDYEQTKLAEDLDEGQYVVSEDGHLIAYEKDGSLNTATEVEVLNLANGKSYTVEANEEAAVRPLGFVAGDFIVGRIRESDKGTTVTGQDILPMYQLEIRDSSNQVLKTYAQEGVYISDILVDSNMVTLNRLTRNENTYTTAVQDYITSNEERKKNNITLEITSSDVKERQMRFTFADGIEEMSPKILRPKQVVSSKSITIAFDDEIRSDKYYVYGMGELVAIYDKAAYAIQKAEQVSGVVISSEQAYVWEKGNRDLVYSTDVGAFKKADDQTSLEACTNYMEQYDAKRMDLTGCSLNQILYIINKGRPVIAMTDASHAILLVGYTTDNVTYIDPDTGEGKTVDTATMEAMVAGSGNTFIGYVK</sequence>
<gene>
    <name evidence="2" type="ORF">H8S40_14450</name>
</gene>
<dbReference type="RefSeq" id="WP_186865486.1">
    <property type="nucleotide sequence ID" value="NZ_JACOPE010000001.1"/>
</dbReference>
<protein>
    <submittedName>
        <fullName evidence="2">C39 family peptidase</fullName>
    </submittedName>
</protein>
<dbReference type="EMBL" id="JACOPE010000001">
    <property type="protein sequence ID" value="MBC5684718.1"/>
    <property type="molecule type" value="Genomic_DNA"/>
</dbReference>
<name>A0ABR7GBA7_9FIRM</name>
<keyword evidence="3" id="KW-1185">Reference proteome</keyword>
<proteinExistence type="predicted"/>
<dbReference type="Pfam" id="PF13529">
    <property type="entry name" value="Peptidase_C39_2"/>
    <property type="match status" value="1"/>
</dbReference>
<evidence type="ECO:0000259" key="1">
    <source>
        <dbReference type="Pfam" id="PF13529"/>
    </source>
</evidence>
<evidence type="ECO:0000313" key="2">
    <source>
        <dbReference type="EMBL" id="MBC5684718.1"/>
    </source>
</evidence>
<dbReference type="Gene3D" id="3.90.70.10">
    <property type="entry name" value="Cysteine proteinases"/>
    <property type="match status" value="1"/>
</dbReference>
<dbReference type="InterPro" id="IPR039564">
    <property type="entry name" value="Peptidase_C39-like"/>
</dbReference>